<comment type="caution">
    <text evidence="2">The sequence shown here is derived from an EMBL/GenBank/DDBJ whole genome shotgun (WGS) entry which is preliminary data.</text>
</comment>
<dbReference type="EMBL" id="LAZR01027140">
    <property type="protein sequence ID" value="KKL66640.1"/>
    <property type="molecule type" value="Genomic_DNA"/>
</dbReference>
<accession>A0A0F9FM48</accession>
<evidence type="ECO:0000313" key="1">
    <source>
        <dbReference type="EMBL" id="KKL66640.1"/>
    </source>
</evidence>
<reference evidence="2" key="1">
    <citation type="journal article" date="2015" name="Nature">
        <title>Complex archaea that bridge the gap between prokaryotes and eukaryotes.</title>
        <authorList>
            <person name="Spang A."/>
            <person name="Saw J.H."/>
            <person name="Jorgensen S.L."/>
            <person name="Zaremba-Niedzwiedzka K."/>
            <person name="Martijn J."/>
            <person name="Lind A.E."/>
            <person name="van Eijk R."/>
            <person name="Schleper C."/>
            <person name="Guy L."/>
            <person name="Ettema T.J."/>
        </authorList>
    </citation>
    <scope>NUCLEOTIDE SEQUENCE</scope>
</reference>
<protein>
    <submittedName>
        <fullName evidence="2">Uncharacterized protein</fullName>
    </submittedName>
</protein>
<proteinExistence type="predicted"/>
<dbReference type="EMBL" id="LAZR01020830">
    <property type="protein sequence ID" value="KKL87459.1"/>
    <property type="molecule type" value="Genomic_DNA"/>
</dbReference>
<gene>
    <name evidence="2" type="ORF">LCGC14_1934490</name>
    <name evidence="1" type="ORF">LCGC14_2142970</name>
</gene>
<evidence type="ECO:0000313" key="2">
    <source>
        <dbReference type="EMBL" id="KKL87459.1"/>
    </source>
</evidence>
<sequence length="21" mass="2508">MLKGKNVILGPVKKEYIDWYL</sequence>
<name>A0A0F9FM48_9ZZZZ</name>
<organism evidence="2">
    <name type="scientific">marine sediment metagenome</name>
    <dbReference type="NCBI Taxonomy" id="412755"/>
    <lineage>
        <taxon>unclassified sequences</taxon>
        <taxon>metagenomes</taxon>
        <taxon>ecological metagenomes</taxon>
    </lineage>
</organism>
<dbReference type="AlphaFoldDB" id="A0A0F9FM48"/>
<feature type="non-terminal residue" evidence="2">
    <location>
        <position position="21"/>
    </location>
</feature>